<evidence type="ECO:0000256" key="7">
    <source>
        <dbReference type="ARBA" id="ARBA00022927"/>
    </source>
</evidence>
<feature type="signal peptide" evidence="11">
    <location>
        <begin position="1"/>
        <end position="25"/>
    </location>
</feature>
<evidence type="ECO:0000256" key="6">
    <source>
        <dbReference type="ARBA" id="ARBA00022729"/>
    </source>
</evidence>
<feature type="domain" description="Trimeric autotransporter adhesin YadA-like head" evidence="13">
    <location>
        <begin position="242"/>
        <end position="265"/>
    </location>
</feature>
<dbReference type="CDD" id="cd12820">
    <property type="entry name" value="LbR_YadA-like"/>
    <property type="match status" value="1"/>
</dbReference>
<evidence type="ECO:0000256" key="8">
    <source>
        <dbReference type="ARBA" id="ARBA00023136"/>
    </source>
</evidence>
<keyword evidence="8" id="KW-0472">Membrane</keyword>
<dbReference type="AlphaFoldDB" id="A0A376DJN1"/>
<dbReference type="Pfam" id="PF03895">
    <property type="entry name" value="YadA_anchor"/>
    <property type="match status" value="1"/>
</dbReference>
<accession>A0A376DJN1</accession>
<dbReference type="SUPFAM" id="SSF101967">
    <property type="entry name" value="Adhesin YadA, collagen-binding domain"/>
    <property type="match status" value="1"/>
</dbReference>
<dbReference type="Pfam" id="PF05658">
    <property type="entry name" value="YadA_head"/>
    <property type="match status" value="3"/>
</dbReference>
<dbReference type="EMBL" id="UFXW01000004">
    <property type="protein sequence ID" value="STC89623.1"/>
    <property type="molecule type" value="Genomic_DNA"/>
</dbReference>
<dbReference type="InterPro" id="IPR005594">
    <property type="entry name" value="YadA_C"/>
</dbReference>
<dbReference type="InterPro" id="IPR045584">
    <property type="entry name" value="Pilin-like"/>
</dbReference>
<evidence type="ECO:0000256" key="11">
    <source>
        <dbReference type="SAM" id="SignalP"/>
    </source>
</evidence>
<keyword evidence="4" id="KW-1134">Transmembrane beta strand</keyword>
<evidence type="ECO:0000256" key="2">
    <source>
        <dbReference type="ARBA" id="ARBA00004442"/>
    </source>
</evidence>
<sequence>MNKKFTKTILSAAVAGLFLAGNASAQVKAASTSTEEYYTFGKQSDGTQYRLSRNDGGHSATFRLVKIDNNQKEVAIPGLTDIEKDGSVYVTGYNGERTKVEAGDVSNVSTMVKTILNVNGGTGPYNKDVNKNSEANAPVKGYIDAASEAARTVALKPALGKGAVASEQYTVAVGNGAKATEKASTAVGSWAAADGKQSTALGVGAYAYANASTAAGTAAYVDGSAIYGTAIGNYAKVDKNATEGTALGAKATVTNKNSVALGANSRTTRDNEVYIGYEAEPGKAYKTRVLGGLSDGTRPSDAATVRQVDRVKDSVEQLAQDTNTRLVVEAKKSREYTDSRTTVGVNPDGKLTRAEGATKTIAVNDGLVALSGRTDRIDYAVGSVDRRVTKNTQAIQSNTRQLQEHNARLNSQQRQIRENHEEMKRAAAQSAALAGLFQPYSVGKFNATAALGGYSDKQAVAVGIGYRFNEQTAAKAGIAASDGDVSYNMGVNFEF</sequence>
<keyword evidence="6 11" id="KW-0732">Signal</keyword>
<dbReference type="Gene3D" id="6.10.250.1980">
    <property type="match status" value="1"/>
</dbReference>
<evidence type="ECO:0000256" key="1">
    <source>
        <dbReference type="ARBA" id="ARBA00004241"/>
    </source>
</evidence>
<dbReference type="GO" id="GO:0009986">
    <property type="term" value="C:cell surface"/>
    <property type="evidence" value="ECO:0007669"/>
    <property type="project" value="UniProtKB-SubCell"/>
</dbReference>
<keyword evidence="10" id="KW-0175">Coiled coil</keyword>
<keyword evidence="7" id="KW-0653">Protein transport</keyword>
<dbReference type="GO" id="GO:0015031">
    <property type="term" value="P:protein transport"/>
    <property type="evidence" value="ECO:0007669"/>
    <property type="project" value="UniProtKB-KW"/>
</dbReference>
<evidence type="ECO:0000259" key="12">
    <source>
        <dbReference type="Pfam" id="PF03895"/>
    </source>
</evidence>
<dbReference type="Gene3D" id="6.10.250.1970">
    <property type="match status" value="1"/>
</dbReference>
<gene>
    <name evidence="14" type="primary">eibD_1</name>
    <name evidence="14" type="ORF">NCTC10767_05157</name>
</gene>
<evidence type="ECO:0000313" key="14">
    <source>
        <dbReference type="EMBL" id="STC89623.1"/>
    </source>
</evidence>
<evidence type="ECO:0000256" key="10">
    <source>
        <dbReference type="SAM" id="Coils"/>
    </source>
</evidence>
<proteinExistence type="predicted"/>
<dbReference type="SUPFAM" id="SSF54523">
    <property type="entry name" value="Pili subunits"/>
    <property type="match status" value="1"/>
</dbReference>
<evidence type="ECO:0000313" key="15">
    <source>
        <dbReference type="Proteomes" id="UP000254647"/>
    </source>
</evidence>
<organism evidence="14 15">
    <name type="scientific">Escherichia coli</name>
    <dbReference type="NCBI Taxonomy" id="562"/>
    <lineage>
        <taxon>Bacteria</taxon>
        <taxon>Pseudomonadati</taxon>
        <taxon>Pseudomonadota</taxon>
        <taxon>Gammaproteobacteria</taxon>
        <taxon>Enterobacterales</taxon>
        <taxon>Enterobacteriaceae</taxon>
        <taxon>Escherichia</taxon>
    </lineage>
</organism>
<dbReference type="Proteomes" id="UP000254647">
    <property type="component" value="Unassembled WGS sequence"/>
</dbReference>
<dbReference type="Gene3D" id="2.150.10.10">
    <property type="entry name" value="Serralysin-like metalloprotease, C-terminal"/>
    <property type="match status" value="1"/>
</dbReference>
<evidence type="ECO:0000256" key="4">
    <source>
        <dbReference type="ARBA" id="ARBA00022452"/>
    </source>
</evidence>
<evidence type="ECO:0000256" key="3">
    <source>
        <dbReference type="ARBA" id="ARBA00022448"/>
    </source>
</evidence>
<feature type="domain" description="Trimeric autotransporter adhesin YadA-like head" evidence="13">
    <location>
        <begin position="158"/>
        <end position="177"/>
    </location>
</feature>
<dbReference type="Gene3D" id="3.30.1300.30">
    <property type="entry name" value="GSPII I/J protein-like"/>
    <property type="match status" value="1"/>
</dbReference>
<reference evidence="14 15" key="1">
    <citation type="submission" date="2018-06" db="EMBL/GenBank/DDBJ databases">
        <authorList>
            <consortium name="Pathogen Informatics"/>
            <person name="Doyle S."/>
        </authorList>
    </citation>
    <scope>NUCLEOTIDE SEQUENCE [LARGE SCALE GENOMIC DNA]</scope>
    <source>
        <strain evidence="14 15">NCTC10767</strain>
    </source>
</reference>
<name>A0A376DJN1_ECOLX</name>
<dbReference type="InterPro" id="IPR011049">
    <property type="entry name" value="Serralysin-like_metalloprot_C"/>
</dbReference>
<protein>
    <submittedName>
        <fullName evidence="14">Immunoglobulin-binding protein from prophage P-EibD</fullName>
    </submittedName>
</protein>
<keyword evidence="9" id="KW-0998">Cell outer membrane</keyword>
<keyword evidence="5" id="KW-0812">Transmembrane</keyword>
<feature type="domain" description="Trimeric autotransporter adhesin YadA-like C-terminal membrane anchor" evidence="12">
    <location>
        <begin position="437"/>
        <end position="495"/>
    </location>
</feature>
<evidence type="ECO:0000256" key="5">
    <source>
        <dbReference type="ARBA" id="ARBA00022692"/>
    </source>
</evidence>
<feature type="domain" description="Trimeric autotransporter adhesin YadA-like head" evidence="13">
    <location>
        <begin position="179"/>
        <end position="205"/>
    </location>
</feature>
<comment type="subcellular location">
    <subcellularLocation>
        <location evidence="2">Cell outer membrane</location>
    </subcellularLocation>
    <subcellularLocation>
        <location evidence="1">Cell surface</location>
    </subcellularLocation>
</comment>
<keyword evidence="3" id="KW-0813">Transport</keyword>
<dbReference type="InterPro" id="IPR008640">
    <property type="entry name" value="Adhesin_Head_dom"/>
</dbReference>
<dbReference type="GO" id="GO:0009279">
    <property type="term" value="C:cell outer membrane"/>
    <property type="evidence" value="ECO:0007669"/>
    <property type="project" value="UniProtKB-SubCell"/>
</dbReference>
<feature type="coiled-coil region" evidence="10">
    <location>
        <begin position="395"/>
        <end position="429"/>
    </location>
</feature>
<feature type="chain" id="PRO_5016640309" evidence="11">
    <location>
        <begin position="26"/>
        <end position="495"/>
    </location>
</feature>
<evidence type="ECO:0000256" key="9">
    <source>
        <dbReference type="ARBA" id="ARBA00023237"/>
    </source>
</evidence>
<evidence type="ECO:0000259" key="13">
    <source>
        <dbReference type="Pfam" id="PF05658"/>
    </source>
</evidence>